<comment type="caution">
    <text evidence="2">The sequence shown here is derived from an EMBL/GenBank/DDBJ whole genome shotgun (WGS) entry which is preliminary data.</text>
</comment>
<dbReference type="EMBL" id="BEXD01002813">
    <property type="protein sequence ID" value="GBB99473.1"/>
    <property type="molecule type" value="Genomic_DNA"/>
</dbReference>
<dbReference type="Proteomes" id="UP000247702">
    <property type="component" value="Unassembled WGS sequence"/>
</dbReference>
<evidence type="ECO:0000259" key="1">
    <source>
        <dbReference type="Pfam" id="PF13358"/>
    </source>
</evidence>
<protein>
    <submittedName>
        <fullName evidence="3">Transposable element Tcb1 transposase isoform X2</fullName>
    </submittedName>
</protein>
<gene>
    <name evidence="3" type="ORF">RCL2_002349200</name>
    <name evidence="2" type="ORF">RclHR1_03530020</name>
</gene>
<dbReference type="Pfam" id="PF13358">
    <property type="entry name" value="DDE_3"/>
    <property type="match status" value="1"/>
</dbReference>
<accession>A0A2Z6RBG0</accession>
<dbReference type="OrthoDB" id="2416077at2759"/>
<dbReference type="InterPro" id="IPR038717">
    <property type="entry name" value="Tc1-like_DDE_dom"/>
</dbReference>
<proteinExistence type="predicted"/>
<evidence type="ECO:0000313" key="3">
    <source>
        <dbReference type="EMBL" id="GES96888.1"/>
    </source>
</evidence>
<dbReference type="GO" id="GO:0003676">
    <property type="term" value="F:nucleic acid binding"/>
    <property type="evidence" value="ECO:0007669"/>
    <property type="project" value="InterPro"/>
</dbReference>
<dbReference type="STRING" id="94130.A0A2Z6RBG0"/>
<sequence>MNAEFYVEILQNHVPQINEMLGDDWRFQQDNDPKHTSRIAKEFLRDNVPEVMDWPSNSPDLNLIENLWAIVKGNVAKKSQ</sequence>
<dbReference type="Proteomes" id="UP000615446">
    <property type="component" value="Unassembled WGS sequence"/>
</dbReference>
<keyword evidence="4" id="KW-1185">Reference proteome</keyword>
<organism evidence="2 4">
    <name type="scientific">Rhizophagus clarus</name>
    <dbReference type="NCBI Taxonomy" id="94130"/>
    <lineage>
        <taxon>Eukaryota</taxon>
        <taxon>Fungi</taxon>
        <taxon>Fungi incertae sedis</taxon>
        <taxon>Mucoromycota</taxon>
        <taxon>Glomeromycotina</taxon>
        <taxon>Glomeromycetes</taxon>
        <taxon>Glomerales</taxon>
        <taxon>Glomeraceae</taxon>
        <taxon>Rhizophagus</taxon>
    </lineage>
</organism>
<dbReference type="AlphaFoldDB" id="A0A2Z6RBG0"/>
<evidence type="ECO:0000313" key="4">
    <source>
        <dbReference type="Proteomes" id="UP000247702"/>
    </source>
</evidence>
<evidence type="ECO:0000313" key="2">
    <source>
        <dbReference type="EMBL" id="GBB99473.1"/>
    </source>
</evidence>
<dbReference type="InterPro" id="IPR036397">
    <property type="entry name" value="RNaseH_sf"/>
</dbReference>
<reference evidence="2 4" key="1">
    <citation type="submission" date="2017-11" db="EMBL/GenBank/DDBJ databases">
        <title>The genome of Rhizophagus clarus HR1 reveals common genetic basis of auxotrophy among arbuscular mycorrhizal fungi.</title>
        <authorList>
            <person name="Kobayashi Y."/>
        </authorList>
    </citation>
    <scope>NUCLEOTIDE SEQUENCE [LARGE SCALE GENOMIC DNA]</scope>
    <source>
        <strain evidence="2 4">HR1</strain>
    </source>
</reference>
<reference evidence="3" key="2">
    <citation type="submission" date="2019-10" db="EMBL/GenBank/DDBJ databases">
        <title>Conservation and host-specific expression of non-tandemly repeated heterogenous ribosome RNA gene in arbuscular mycorrhizal fungi.</title>
        <authorList>
            <person name="Maeda T."/>
            <person name="Kobayashi Y."/>
            <person name="Nakagawa T."/>
            <person name="Ezawa T."/>
            <person name="Yamaguchi K."/>
            <person name="Bino T."/>
            <person name="Nishimoto Y."/>
            <person name="Shigenobu S."/>
            <person name="Kawaguchi M."/>
        </authorList>
    </citation>
    <scope>NUCLEOTIDE SEQUENCE</scope>
    <source>
        <strain evidence="3">HR1</strain>
    </source>
</reference>
<name>A0A2Z6RBG0_9GLOM</name>
<dbReference type="Gene3D" id="3.30.420.10">
    <property type="entry name" value="Ribonuclease H-like superfamily/Ribonuclease H"/>
    <property type="match status" value="1"/>
</dbReference>
<dbReference type="EMBL" id="BLAL01000252">
    <property type="protein sequence ID" value="GES96888.1"/>
    <property type="molecule type" value="Genomic_DNA"/>
</dbReference>
<feature type="domain" description="Tc1-like transposase DDE" evidence="1">
    <location>
        <begin position="17"/>
        <end position="77"/>
    </location>
</feature>